<evidence type="ECO:0000313" key="1">
    <source>
        <dbReference type="EMBL" id="SJZ65150.1"/>
    </source>
</evidence>
<accession>A0A1T4MDK3</accession>
<reference evidence="1 2" key="1">
    <citation type="submission" date="2017-02" db="EMBL/GenBank/DDBJ databases">
        <authorList>
            <person name="Peterson S.W."/>
        </authorList>
    </citation>
    <scope>NUCLEOTIDE SEQUENCE [LARGE SCALE GENOMIC DNA]</scope>
    <source>
        <strain evidence="1 2">ATCC BAA-908</strain>
    </source>
</reference>
<keyword evidence="2" id="KW-1185">Reference proteome</keyword>
<sequence length="620" mass="71082">MCDTFACMKIKRFLTILILSVAVHCGVFSQIYSQQQLIKAGHWIYDALFKLYAENARLTIADSAPLSVSELRLYFSKIDYESLSDSGRAVYREVQDFLYTDAFKFNFSGAFMGFNLKLEPELLHKSNSDLDWSFQTDYTGHIPHTEYKYSDEINYKDSEDDRIAIKIENVEKKIVPSEYGATSSFNANSLSRPFASVPIYLGWGDIFMIETSPCFAKSWWAMTEDDNFINIAYSGSDLDFLWPREAYGTAGWCFGKWGFNIHTARSGLQIGRTQTGSIIYNNSFETQSYVQLNLYSQYMKYNLDVVQIEKQKFMYLHMLDIQPFKWVRAGLVEGTLINEPFELRFLNPLMIMHSFGSWEDYSDDKEEAVYGESHVCAYMGVFVDIMPCKNLRIYGLYAQNEIQPPSEQGSANGRAMPDSLGGQLGFELNIPEKDGGYYTLAMEGIYTTPYLYIKQGADWSLYSSRYNMQSNGSTPLCSWIGTPFGPDAAGFQVKFGYERLNRWNAEIQYLFLAHGTNSFGMFGSYFEDKNGDRWWAYYPSVLRRLGILSDDDSEDIARSYKLTGTVQFTNSITLKGYYTFNSHLRADAQAVYQFIINHRNVSGNFEQGIELAVSLTYNLF</sequence>
<organism evidence="1 2">
    <name type="scientific">Treponema porcinum</name>
    <dbReference type="NCBI Taxonomy" id="261392"/>
    <lineage>
        <taxon>Bacteria</taxon>
        <taxon>Pseudomonadati</taxon>
        <taxon>Spirochaetota</taxon>
        <taxon>Spirochaetia</taxon>
        <taxon>Spirochaetales</taxon>
        <taxon>Treponemataceae</taxon>
        <taxon>Treponema</taxon>
    </lineage>
</organism>
<dbReference type="EMBL" id="FUWG01000015">
    <property type="protein sequence ID" value="SJZ65150.1"/>
    <property type="molecule type" value="Genomic_DNA"/>
</dbReference>
<evidence type="ECO:0000313" key="2">
    <source>
        <dbReference type="Proteomes" id="UP000190423"/>
    </source>
</evidence>
<dbReference type="STRING" id="261392.SAMN02745149_01949"/>
<dbReference type="Proteomes" id="UP000190423">
    <property type="component" value="Unassembled WGS sequence"/>
</dbReference>
<name>A0A1T4MDK3_TREPO</name>
<dbReference type="AlphaFoldDB" id="A0A1T4MDK3"/>
<proteinExistence type="predicted"/>
<gene>
    <name evidence="1" type="ORF">SAMN02745149_01949</name>
</gene>
<protein>
    <recommendedName>
        <fullName evidence="3">Capsule assembly protein Wzi</fullName>
    </recommendedName>
</protein>
<evidence type="ECO:0008006" key="3">
    <source>
        <dbReference type="Google" id="ProtNLM"/>
    </source>
</evidence>